<dbReference type="STRING" id="150033.RV14_GL001410"/>
<sequence>MNKSNRLFFFALLLFILSRRSLVPFSGNFIDFVSGMTTGLLIVATLYRLTHKTSLKAN</sequence>
<dbReference type="EMBL" id="JXLB01000003">
    <property type="protein sequence ID" value="OJG83532.1"/>
    <property type="molecule type" value="Genomic_DNA"/>
</dbReference>
<dbReference type="RefSeq" id="WP_167359829.1">
    <property type="nucleotide sequence ID" value="NZ_JXLB01000003.1"/>
</dbReference>
<keyword evidence="1" id="KW-1133">Transmembrane helix</keyword>
<dbReference type="AlphaFoldDB" id="A0A1L8WRS6"/>
<proteinExistence type="predicted"/>
<reference evidence="2 3" key="1">
    <citation type="submission" date="2014-12" db="EMBL/GenBank/DDBJ databases">
        <title>Draft genome sequences of 29 type strains of Enterococci.</title>
        <authorList>
            <person name="Zhong Z."/>
            <person name="Sun Z."/>
            <person name="Liu W."/>
            <person name="Zhang W."/>
            <person name="Zhang H."/>
        </authorList>
    </citation>
    <scope>NUCLEOTIDE SEQUENCE [LARGE SCALE GENOMIC DNA]</scope>
    <source>
        <strain evidence="2 3">DSM 15687</strain>
    </source>
</reference>
<organism evidence="2 3">
    <name type="scientific">Enterococcus ratti</name>
    <dbReference type="NCBI Taxonomy" id="150033"/>
    <lineage>
        <taxon>Bacteria</taxon>
        <taxon>Bacillati</taxon>
        <taxon>Bacillota</taxon>
        <taxon>Bacilli</taxon>
        <taxon>Lactobacillales</taxon>
        <taxon>Enterococcaceae</taxon>
        <taxon>Enterococcus</taxon>
    </lineage>
</organism>
<protein>
    <submittedName>
        <fullName evidence="2">Uncharacterized protein</fullName>
    </submittedName>
</protein>
<keyword evidence="1" id="KW-0812">Transmembrane</keyword>
<evidence type="ECO:0000313" key="3">
    <source>
        <dbReference type="Proteomes" id="UP000182152"/>
    </source>
</evidence>
<accession>A0A1L8WRS6</accession>
<dbReference type="Proteomes" id="UP000182152">
    <property type="component" value="Unassembled WGS sequence"/>
</dbReference>
<name>A0A1L8WRS6_9ENTE</name>
<evidence type="ECO:0000256" key="1">
    <source>
        <dbReference type="SAM" id="Phobius"/>
    </source>
</evidence>
<evidence type="ECO:0000313" key="2">
    <source>
        <dbReference type="EMBL" id="OJG83532.1"/>
    </source>
</evidence>
<keyword evidence="1" id="KW-0472">Membrane</keyword>
<keyword evidence="3" id="KW-1185">Reference proteome</keyword>
<feature type="transmembrane region" description="Helical" evidence="1">
    <location>
        <begin position="32"/>
        <end position="50"/>
    </location>
</feature>
<gene>
    <name evidence="2" type="ORF">RV14_GL001410</name>
</gene>
<comment type="caution">
    <text evidence="2">The sequence shown here is derived from an EMBL/GenBank/DDBJ whole genome shotgun (WGS) entry which is preliminary data.</text>
</comment>